<comment type="caution">
    <text evidence="10">The sequence shown here is derived from an EMBL/GenBank/DDBJ whole genome shotgun (WGS) entry which is preliminary data.</text>
</comment>
<dbReference type="InterPro" id="IPR050331">
    <property type="entry name" value="Zinc_finger"/>
</dbReference>
<feature type="domain" description="C2H2-type" evidence="9">
    <location>
        <begin position="285"/>
        <end position="312"/>
    </location>
</feature>
<dbReference type="PROSITE" id="PS50157">
    <property type="entry name" value="ZINC_FINGER_C2H2_2"/>
    <property type="match status" value="2"/>
</dbReference>
<evidence type="ECO:0000313" key="10">
    <source>
        <dbReference type="EMBL" id="KAJ1977282.1"/>
    </source>
</evidence>
<dbReference type="OrthoDB" id="8922241at2759"/>
<dbReference type="FunFam" id="3.30.160.60:FF:001732">
    <property type="entry name" value="Zgc:162936"/>
    <property type="match status" value="1"/>
</dbReference>
<name>A0A9W8B6G7_9FUNG</name>
<protein>
    <recommendedName>
        <fullName evidence="9">C2H2-type domain-containing protein</fullName>
    </recommendedName>
</protein>
<evidence type="ECO:0000256" key="6">
    <source>
        <dbReference type="ARBA" id="ARBA00023242"/>
    </source>
</evidence>
<evidence type="ECO:0000259" key="9">
    <source>
        <dbReference type="PROSITE" id="PS50157"/>
    </source>
</evidence>
<dbReference type="AlphaFoldDB" id="A0A9W8B6G7"/>
<evidence type="ECO:0000256" key="7">
    <source>
        <dbReference type="PROSITE-ProRule" id="PRU00042"/>
    </source>
</evidence>
<keyword evidence="2" id="KW-0479">Metal-binding</keyword>
<dbReference type="Proteomes" id="UP001151582">
    <property type="component" value="Unassembled WGS sequence"/>
</dbReference>
<evidence type="ECO:0000256" key="3">
    <source>
        <dbReference type="ARBA" id="ARBA00022737"/>
    </source>
</evidence>
<dbReference type="GO" id="GO:0043565">
    <property type="term" value="F:sequence-specific DNA binding"/>
    <property type="evidence" value="ECO:0007669"/>
    <property type="project" value="UniProtKB-ARBA"/>
</dbReference>
<dbReference type="InterPro" id="IPR036236">
    <property type="entry name" value="Znf_C2H2_sf"/>
</dbReference>
<feature type="compositionally biased region" description="Polar residues" evidence="8">
    <location>
        <begin position="140"/>
        <end position="160"/>
    </location>
</feature>
<dbReference type="FunFam" id="3.30.160.60:FF:001666">
    <property type="entry name" value="MDS1 and EVI1 complex locus"/>
    <property type="match status" value="1"/>
</dbReference>
<dbReference type="Gene3D" id="3.30.160.60">
    <property type="entry name" value="Classic Zinc Finger"/>
    <property type="match status" value="2"/>
</dbReference>
<evidence type="ECO:0000256" key="4">
    <source>
        <dbReference type="ARBA" id="ARBA00022771"/>
    </source>
</evidence>
<evidence type="ECO:0000256" key="1">
    <source>
        <dbReference type="ARBA" id="ARBA00004123"/>
    </source>
</evidence>
<keyword evidence="4 7" id="KW-0863">Zinc-finger</keyword>
<dbReference type="SUPFAM" id="SSF57667">
    <property type="entry name" value="beta-beta-alpha zinc fingers"/>
    <property type="match status" value="1"/>
</dbReference>
<dbReference type="GO" id="GO:0005634">
    <property type="term" value="C:nucleus"/>
    <property type="evidence" value="ECO:0007669"/>
    <property type="project" value="UniProtKB-SubCell"/>
</dbReference>
<keyword evidence="3" id="KW-0677">Repeat</keyword>
<gene>
    <name evidence="10" type="ORF">H4R34_003643</name>
</gene>
<accession>A0A9W8B6G7</accession>
<reference evidence="10" key="1">
    <citation type="submission" date="2022-07" db="EMBL/GenBank/DDBJ databases">
        <title>Phylogenomic reconstructions and comparative analyses of Kickxellomycotina fungi.</title>
        <authorList>
            <person name="Reynolds N.K."/>
            <person name="Stajich J.E."/>
            <person name="Barry K."/>
            <person name="Grigoriev I.V."/>
            <person name="Crous P."/>
            <person name="Smith M.E."/>
        </authorList>
    </citation>
    <scope>NUCLEOTIDE SEQUENCE</scope>
    <source>
        <strain evidence="10">RSA 567</strain>
    </source>
</reference>
<feature type="region of interest" description="Disordered" evidence="8">
    <location>
        <begin position="135"/>
        <end position="162"/>
    </location>
</feature>
<dbReference type="Pfam" id="PF00096">
    <property type="entry name" value="zf-C2H2"/>
    <property type="match status" value="2"/>
</dbReference>
<proteinExistence type="predicted"/>
<dbReference type="PANTHER" id="PTHR16515">
    <property type="entry name" value="PR DOMAIN ZINC FINGER PROTEIN"/>
    <property type="match status" value="1"/>
</dbReference>
<organism evidence="10 11">
    <name type="scientific">Dimargaris verticillata</name>
    <dbReference type="NCBI Taxonomy" id="2761393"/>
    <lineage>
        <taxon>Eukaryota</taxon>
        <taxon>Fungi</taxon>
        <taxon>Fungi incertae sedis</taxon>
        <taxon>Zoopagomycota</taxon>
        <taxon>Kickxellomycotina</taxon>
        <taxon>Dimargaritomycetes</taxon>
        <taxon>Dimargaritales</taxon>
        <taxon>Dimargaritaceae</taxon>
        <taxon>Dimargaris</taxon>
    </lineage>
</organism>
<dbReference type="PANTHER" id="PTHR16515:SF66">
    <property type="entry name" value="C2H2-TYPE DOMAIN-CONTAINING PROTEIN"/>
    <property type="match status" value="1"/>
</dbReference>
<dbReference type="GO" id="GO:0045893">
    <property type="term" value="P:positive regulation of DNA-templated transcription"/>
    <property type="evidence" value="ECO:0007669"/>
    <property type="project" value="UniProtKB-ARBA"/>
</dbReference>
<dbReference type="GO" id="GO:0005694">
    <property type="term" value="C:chromosome"/>
    <property type="evidence" value="ECO:0007669"/>
    <property type="project" value="UniProtKB-ARBA"/>
</dbReference>
<sequence>MASMLSSSLPFAASLKDGKNPSCLGNGGPSAYLPLLVSFDSMTSLPASTLPLGMTAPSFDHRVSEPNFVATAARSVSPLASQPFRPNMTPALFSMSSQQPMAHVSAPASYPAQATGFDYMPLSVSSHPSFSPPLGFAATPDTSSELMAPSTPSQSSSVTLTPPPRTNALTMATHGPMSSPADASNGYAKLQLNNYLSTMAGMNNGSYQHLLTHNPVTAEPSLGYPSPYPQLLAQSAVGPQPDPCLMAPASMAPQPNPSMTCSFRYMPYNAAGFPYRVQYVPSRPYKCPTCNQSFSRNHDLKRHVKIHTGLKPHQCQRCGKRFGRSDALKRHSLVKRCRNLRPPMVAGTTTQGVPDVMPANS</sequence>
<dbReference type="SMART" id="SM00355">
    <property type="entry name" value="ZnF_C2H2"/>
    <property type="match status" value="2"/>
</dbReference>
<dbReference type="GO" id="GO:0008270">
    <property type="term" value="F:zinc ion binding"/>
    <property type="evidence" value="ECO:0007669"/>
    <property type="project" value="UniProtKB-KW"/>
</dbReference>
<dbReference type="PROSITE" id="PS00028">
    <property type="entry name" value="ZINC_FINGER_C2H2_1"/>
    <property type="match status" value="1"/>
</dbReference>
<comment type="subcellular location">
    <subcellularLocation>
        <location evidence="1">Nucleus</location>
    </subcellularLocation>
</comment>
<evidence type="ECO:0000256" key="8">
    <source>
        <dbReference type="SAM" id="MobiDB-lite"/>
    </source>
</evidence>
<dbReference type="InterPro" id="IPR013087">
    <property type="entry name" value="Znf_C2H2_type"/>
</dbReference>
<evidence type="ECO:0000313" key="11">
    <source>
        <dbReference type="Proteomes" id="UP001151582"/>
    </source>
</evidence>
<keyword evidence="11" id="KW-1185">Reference proteome</keyword>
<evidence type="ECO:0000256" key="2">
    <source>
        <dbReference type="ARBA" id="ARBA00022723"/>
    </source>
</evidence>
<dbReference type="EMBL" id="JANBQB010000361">
    <property type="protein sequence ID" value="KAJ1977282.1"/>
    <property type="molecule type" value="Genomic_DNA"/>
</dbReference>
<keyword evidence="5" id="KW-0862">Zinc</keyword>
<feature type="domain" description="C2H2-type" evidence="9">
    <location>
        <begin position="313"/>
        <end position="342"/>
    </location>
</feature>
<keyword evidence="6" id="KW-0539">Nucleus</keyword>
<evidence type="ECO:0000256" key="5">
    <source>
        <dbReference type="ARBA" id="ARBA00022833"/>
    </source>
</evidence>